<dbReference type="Pfam" id="PF01321">
    <property type="entry name" value="Creatinase_N"/>
    <property type="match status" value="1"/>
</dbReference>
<sequence length="408" mass="47091">MKAGVKWPTFAYEEYCGRIERAKQCLEKHDLDAMLLFSPTNWWYYAGFRDAAQMHNDVWRSCLIVCRERDPIAVVHAAFQWCIATMSYVEDVRVWSESDHFMVQMFPNSFYELFFGTIEELGLANKTLGIETGPDIETYLSFDEYEMIKQRLNQARIVSADKAIWDQRMIKTPFEQALIREGSRRACECVRGAYETIRPGVNELDVHRAFWRKAVELDMIEAPYHGTWLCFSSNKDEVMGVDRWITGPVDRIIQEGDQGLCDCGPTYKGYQLDFQRTFYVGEPPLDMVRYHDIATEAHLETVAMMKPGVRMCDLFQKSLDALKKRDYEHPHIISFIGHQEGLSNHEPPWVTAAEETPLQPGMVVAIEIGAFDPNREYFGGMPEDIILITENGHENLTASLSHKLWVAK</sequence>
<dbReference type="Proteomes" id="UP000265882">
    <property type="component" value="Unassembled WGS sequence"/>
</dbReference>
<dbReference type="Gene3D" id="3.40.350.10">
    <property type="entry name" value="Creatinase/prolidase N-terminal domain"/>
    <property type="match status" value="1"/>
</dbReference>
<gene>
    <name evidence="3" type="ORF">C4520_10630</name>
</gene>
<evidence type="ECO:0000313" key="4">
    <source>
        <dbReference type="Proteomes" id="UP000265882"/>
    </source>
</evidence>
<dbReference type="InterPro" id="IPR050659">
    <property type="entry name" value="Peptidase_M24B"/>
</dbReference>
<evidence type="ECO:0000313" key="3">
    <source>
        <dbReference type="EMBL" id="RJP20922.1"/>
    </source>
</evidence>
<keyword evidence="3" id="KW-0645">Protease</keyword>
<dbReference type="AlphaFoldDB" id="A0A3A4NPF7"/>
<dbReference type="GO" id="GO:0004177">
    <property type="term" value="F:aminopeptidase activity"/>
    <property type="evidence" value="ECO:0007669"/>
    <property type="project" value="UniProtKB-KW"/>
</dbReference>
<organism evidence="3 4">
    <name type="scientific">Abyssobacteria bacterium (strain SURF_5)</name>
    <dbReference type="NCBI Taxonomy" id="2093360"/>
    <lineage>
        <taxon>Bacteria</taxon>
        <taxon>Pseudomonadati</taxon>
        <taxon>Candidatus Hydrogenedentota</taxon>
        <taxon>Candidatus Abyssobacteria</taxon>
    </lineage>
</organism>
<comment type="caution">
    <text evidence="3">The sequence shown here is derived from an EMBL/GenBank/DDBJ whole genome shotgun (WGS) entry which is preliminary data.</text>
</comment>
<dbReference type="EMBL" id="QZKU01000072">
    <property type="protein sequence ID" value="RJP20922.1"/>
    <property type="molecule type" value="Genomic_DNA"/>
</dbReference>
<dbReference type="PANTHER" id="PTHR46112:SF2">
    <property type="entry name" value="XAA-PRO AMINOPEPTIDASE P-RELATED"/>
    <property type="match status" value="1"/>
</dbReference>
<dbReference type="InterPro" id="IPR000994">
    <property type="entry name" value="Pept_M24"/>
</dbReference>
<dbReference type="SUPFAM" id="SSF55920">
    <property type="entry name" value="Creatinase/aminopeptidase"/>
    <property type="match status" value="1"/>
</dbReference>
<dbReference type="InterPro" id="IPR029149">
    <property type="entry name" value="Creatin/AminoP/Spt16_N"/>
</dbReference>
<dbReference type="InterPro" id="IPR036005">
    <property type="entry name" value="Creatinase/aminopeptidase-like"/>
</dbReference>
<dbReference type="CDD" id="cd01066">
    <property type="entry name" value="APP_MetAP"/>
    <property type="match status" value="1"/>
</dbReference>
<dbReference type="InterPro" id="IPR000587">
    <property type="entry name" value="Creatinase_N"/>
</dbReference>
<protein>
    <submittedName>
        <fullName evidence="3">Aminopeptidase P family protein</fullName>
    </submittedName>
</protein>
<dbReference type="PANTHER" id="PTHR46112">
    <property type="entry name" value="AMINOPEPTIDASE"/>
    <property type="match status" value="1"/>
</dbReference>
<reference evidence="3 4" key="1">
    <citation type="journal article" date="2017" name="ISME J.">
        <title>Energy and carbon metabolisms in a deep terrestrial subsurface fluid microbial community.</title>
        <authorList>
            <person name="Momper L."/>
            <person name="Jungbluth S.P."/>
            <person name="Lee M.D."/>
            <person name="Amend J.P."/>
        </authorList>
    </citation>
    <scope>NUCLEOTIDE SEQUENCE [LARGE SCALE GENOMIC DNA]</scope>
    <source>
        <strain evidence="3">SURF_5</strain>
    </source>
</reference>
<evidence type="ECO:0000259" key="1">
    <source>
        <dbReference type="Pfam" id="PF00557"/>
    </source>
</evidence>
<proteinExistence type="predicted"/>
<accession>A0A3A4NPF7</accession>
<feature type="domain" description="Creatinase N-terminal" evidence="2">
    <location>
        <begin position="18"/>
        <end position="170"/>
    </location>
</feature>
<dbReference type="Gene3D" id="3.90.230.10">
    <property type="entry name" value="Creatinase/methionine aminopeptidase superfamily"/>
    <property type="match status" value="1"/>
</dbReference>
<keyword evidence="3" id="KW-0031">Aminopeptidase</keyword>
<evidence type="ECO:0000259" key="2">
    <source>
        <dbReference type="Pfam" id="PF01321"/>
    </source>
</evidence>
<dbReference type="Pfam" id="PF00557">
    <property type="entry name" value="Peptidase_M24"/>
    <property type="match status" value="1"/>
</dbReference>
<keyword evidence="3" id="KW-0378">Hydrolase</keyword>
<name>A0A3A4NPF7_ABYX5</name>
<dbReference type="SUPFAM" id="SSF53092">
    <property type="entry name" value="Creatinase/prolidase N-terminal domain"/>
    <property type="match status" value="1"/>
</dbReference>
<feature type="domain" description="Peptidase M24" evidence="1">
    <location>
        <begin position="178"/>
        <end position="390"/>
    </location>
</feature>